<dbReference type="GO" id="GO:0006309">
    <property type="term" value="P:apoptotic DNA fragmentation"/>
    <property type="evidence" value="ECO:0007669"/>
    <property type="project" value="TreeGrafter"/>
</dbReference>
<feature type="chain" id="PRO_5037917303" evidence="3">
    <location>
        <begin position="23"/>
        <end position="410"/>
    </location>
</feature>
<dbReference type="Proteomes" id="UP000790347">
    <property type="component" value="Unassembled WGS sequence"/>
</dbReference>
<dbReference type="InterPro" id="IPR004947">
    <property type="entry name" value="DNase_II"/>
</dbReference>
<dbReference type="GO" id="GO:0004531">
    <property type="term" value="F:deoxyribonuclease II activity"/>
    <property type="evidence" value="ECO:0007669"/>
    <property type="project" value="InterPro"/>
</dbReference>
<evidence type="ECO:0000256" key="1">
    <source>
        <dbReference type="ARBA" id="ARBA00007527"/>
    </source>
</evidence>
<sequence>MRTNNKLMLATVFLYFLTIVTSIISTSSPPQCIDDFGKPVDWYIIYKFPHLKSLNKPGLFGGHHYAYLTSNIKHSNGWHFSSHQITESQSMFGQTFSPFFSDNRSHLTTMFYNDQPPDGHDVPSSYAHAKGMITSDKHQGFWLIHTVPKFMAAENKYSYPATGGRYGQVAMCISLSASELAQVVDKNFLIARPYVYHMHIDSASEATDLGRALVQLEQHKWNKSQNYSQLNLKSMAGESFQSFYKNPSYHVDLYAKIVANTLRTCLRVETWRHNPGNPLESECTNKNVEVENVKRIQVKFVDSDLEGDFSYYDDHSKWAITRDQTHDLVCIGDINRAESQFHRGGGTTCLTDATAWNSFNSFIKDIERCPDDPDDIEMTTTTTTATTRISSWWQSIIWKIRAYFNRGKEQ</sequence>
<protein>
    <submittedName>
        <fullName evidence="4">Deoxyribonuclease II</fullName>
    </submittedName>
</protein>
<gene>
    <name evidence="4" type="primary">crn-7_1</name>
    <name evidence="4" type="ORF">DERF_000808</name>
</gene>
<accession>A0A922IAM6</accession>
<reference evidence="4" key="1">
    <citation type="submission" date="2013-05" db="EMBL/GenBank/DDBJ databases">
        <authorList>
            <person name="Yim A.K.Y."/>
            <person name="Chan T.F."/>
            <person name="Ji K.M."/>
            <person name="Liu X.Y."/>
            <person name="Zhou J.W."/>
            <person name="Li R.Q."/>
            <person name="Yang K.Y."/>
            <person name="Li J."/>
            <person name="Li M."/>
            <person name="Law P.T.W."/>
            <person name="Wu Y.L."/>
            <person name="Cai Z.L."/>
            <person name="Qin H."/>
            <person name="Bao Y."/>
            <person name="Leung R.K.K."/>
            <person name="Ng P.K.S."/>
            <person name="Zou J."/>
            <person name="Zhong X.J."/>
            <person name="Ran P.X."/>
            <person name="Zhong N.S."/>
            <person name="Liu Z.G."/>
            <person name="Tsui S.K.W."/>
        </authorList>
    </citation>
    <scope>NUCLEOTIDE SEQUENCE</scope>
    <source>
        <strain evidence="4">Derf</strain>
        <tissue evidence="4">Whole organism</tissue>
    </source>
</reference>
<evidence type="ECO:0000256" key="2">
    <source>
        <dbReference type="ARBA" id="ARBA00022801"/>
    </source>
</evidence>
<comment type="similarity">
    <text evidence="1">Belongs to the DNase II family.</text>
</comment>
<dbReference type="PANTHER" id="PTHR10858:SF23">
    <property type="entry name" value="DEOXYRIBONUCLEASE II"/>
    <property type="match status" value="1"/>
</dbReference>
<evidence type="ECO:0000313" key="5">
    <source>
        <dbReference type="Proteomes" id="UP000790347"/>
    </source>
</evidence>
<proteinExistence type="inferred from homology"/>
<evidence type="ECO:0000313" key="4">
    <source>
        <dbReference type="EMBL" id="KAH9526746.1"/>
    </source>
</evidence>
<organism evidence="4 5">
    <name type="scientific">Dermatophagoides farinae</name>
    <name type="common">American house dust mite</name>
    <dbReference type="NCBI Taxonomy" id="6954"/>
    <lineage>
        <taxon>Eukaryota</taxon>
        <taxon>Metazoa</taxon>
        <taxon>Ecdysozoa</taxon>
        <taxon>Arthropoda</taxon>
        <taxon>Chelicerata</taxon>
        <taxon>Arachnida</taxon>
        <taxon>Acari</taxon>
        <taxon>Acariformes</taxon>
        <taxon>Sarcoptiformes</taxon>
        <taxon>Astigmata</taxon>
        <taxon>Psoroptidia</taxon>
        <taxon>Analgoidea</taxon>
        <taxon>Pyroglyphidae</taxon>
        <taxon>Dermatophagoidinae</taxon>
        <taxon>Dermatophagoides</taxon>
    </lineage>
</organism>
<keyword evidence="3" id="KW-0732">Signal</keyword>
<feature type="signal peptide" evidence="3">
    <location>
        <begin position="1"/>
        <end position="22"/>
    </location>
</feature>
<dbReference type="EMBL" id="ASGP02000001">
    <property type="protein sequence ID" value="KAH9526746.1"/>
    <property type="molecule type" value="Genomic_DNA"/>
</dbReference>
<name>A0A922IAM6_DERFA</name>
<dbReference type="AlphaFoldDB" id="A0A922IAM6"/>
<dbReference type="CDD" id="cd09120">
    <property type="entry name" value="PLDc_DNaseII_1"/>
    <property type="match status" value="1"/>
</dbReference>
<dbReference type="CDD" id="cd09121">
    <property type="entry name" value="PLDc_DNaseII_2"/>
    <property type="match status" value="1"/>
</dbReference>
<evidence type="ECO:0000256" key="3">
    <source>
        <dbReference type="SAM" id="SignalP"/>
    </source>
</evidence>
<reference evidence="4" key="2">
    <citation type="journal article" date="2022" name="Res Sq">
        <title>Comparative Genomics Reveals Insights into the Divergent Evolution of Astigmatic Mites and Household Pest Adaptations.</title>
        <authorList>
            <person name="Xiong Q."/>
            <person name="Wan A.T.-Y."/>
            <person name="Liu X.-Y."/>
            <person name="Fung C.S.-H."/>
            <person name="Xiao X."/>
            <person name="Malainual N."/>
            <person name="Hou J."/>
            <person name="Wang L."/>
            <person name="Wang M."/>
            <person name="Yang K."/>
            <person name="Cui Y."/>
            <person name="Leung E."/>
            <person name="Nong W."/>
            <person name="Shin S.-K."/>
            <person name="Au S."/>
            <person name="Jeong K.Y."/>
            <person name="Chew F.T."/>
            <person name="Hui J."/>
            <person name="Leung T.F."/>
            <person name="Tungtrongchitr A."/>
            <person name="Zhong N."/>
            <person name="Liu Z."/>
            <person name="Tsui S."/>
        </authorList>
    </citation>
    <scope>NUCLEOTIDE SEQUENCE</scope>
    <source>
        <strain evidence="4">Derf</strain>
        <tissue evidence="4">Whole organism</tissue>
    </source>
</reference>
<dbReference type="PANTHER" id="PTHR10858">
    <property type="entry name" value="DEOXYRIBONUCLEASE II"/>
    <property type="match status" value="1"/>
</dbReference>
<dbReference type="Pfam" id="PF03265">
    <property type="entry name" value="DNase_II"/>
    <property type="match status" value="1"/>
</dbReference>
<comment type="caution">
    <text evidence="4">The sequence shown here is derived from an EMBL/GenBank/DDBJ whole genome shotgun (WGS) entry which is preliminary data.</text>
</comment>
<keyword evidence="2" id="KW-0378">Hydrolase</keyword>
<keyword evidence="5" id="KW-1185">Reference proteome</keyword>